<comment type="caution">
    <text evidence="1">The sequence shown here is derived from an EMBL/GenBank/DDBJ whole genome shotgun (WGS) entry which is preliminary data.</text>
</comment>
<reference evidence="1 2" key="1">
    <citation type="journal article" date="2024" name="Commun. Biol.">
        <title>Comparative genomic analysis of thermophilic fungi reveals convergent evolutionary adaptations and gene losses.</title>
        <authorList>
            <person name="Steindorff A.S."/>
            <person name="Aguilar-Pontes M.V."/>
            <person name="Robinson A.J."/>
            <person name="Andreopoulos B."/>
            <person name="LaButti K."/>
            <person name="Kuo A."/>
            <person name="Mondo S."/>
            <person name="Riley R."/>
            <person name="Otillar R."/>
            <person name="Haridas S."/>
            <person name="Lipzen A."/>
            <person name="Grimwood J."/>
            <person name="Schmutz J."/>
            <person name="Clum A."/>
            <person name="Reid I.D."/>
            <person name="Moisan M.C."/>
            <person name="Butler G."/>
            <person name="Nguyen T.T.M."/>
            <person name="Dewar K."/>
            <person name="Conant G."/>
            <person name="Drula E."/>
            <person name="Henrissat B."/>
            <person name="Hansel C."/>
            <person name="Singer S."/>
            <person name="Hutchinson M.I."/>
            <person name="de Vries R.P."/>
            <person name="Natvig D.O."/>
            <person name="Powell A.J."/>
            <person name="Tsang A."/>
            <person name="Grigoriev I.V."/>
        </authorList>
    </citation>
    <scope>NUCLEOTIDE SEQUENCE [LARGE SCALE GENOMIC DNA]</scope>
    <source>
        <strain evidence="1 2">ATCC 24622</strain>
    </source>
</reference>
<organism evidence="1 2">
    <name type="scientific">Phialemonium thermophilum</name>
    <dbReference type="NCBI Taxonomy" id="223376"/>
    <lineage>
        <taxon>Eukaryota</taxon>
        <taxon>Fungi</taxon>
        <taxon>Dikarya</taxon>
        <taxon>Ascomycota</taxon>
        <taxon>Pezizomycotina</taxon>
        <taxon>Sordariomycetes</taxon>
        <taxon>Sordariomycetidae</taxon>
        <taxon>Cephalothecales</taxon>
        <taxon>Cephalothecaceae</taxon>
        <taxon>Phialemonium</taxon>
    </lineage>
</organism>
<sequence length="113" mass="13189">MPRSQDGMSLCKTYNRGLEVWSHDRMNRRQEERCSSLAIWGKLLVEQAKAGCLRRLRECALRRESLAMVSLYELCGQWLPLRTGETATRMDQFGYLSKAKTQKRVLSGKYPRF</sequence>
<accession>A0ABR3X971</accession>
<evidence type="ECO:0000313" key="2">
    <source>
        <dbReference type="Proteomes" id="UP001586593"/>
    </source>
</evidence>
<name>A0ABR3X971_9PEZI</name>
<proteinExistence type="predicted"/>
<gene>
    <name evidence="1" type="ORF">VTK73DRAFT_1466</name>
</gene>
<dbReference type="EMBL" id="JAZHXJ010000136">
    <property type="protein sequence ID" value="KAL1872469.1"/>
    <property type="molecule type" value="Genomic_DNA"/>
</dbReference>
<evidence type="ECO:0000313" key="1">
    <source>
        <dbReference type="EMBL" id="KAL1872469.1"/>
    </source>
</evidence>
<keyword evidence="2" id="KW-1185">Reference proteome</keyword>
<dbReference type="Proteomes" id="UP001586593">
    <property type="component" value="Unassembled WGS sequence"/>
</dbReference>
<protein>
    <submittedName>
        <fullName evidence="1">Uncharacterized protein</fullName>
    </submittedName>
</protein>